<keyword evidence="5" id="KW-0812">Transmembrane</keyword>
<dbReference type="Gene3D" id="3.90.1480.20">
    <property type="entry name" value="Glycosyl transferase family 29"/>
    <property type="match status" value="1"/>
</dbReference>
<dbReference type="InterPro" id="IPR038578">
    <property type="entry name" value="GT29-like_sf"/>
</dbReference>
<comment type="catalytic activity">
    <reaction evidence="14">
        <text>a ganglioside GM1b (d18:1(4E)) + CMP-N-acetyl-beta-neuraminate = a ganglioside GD1alpha (d18:1(4E)) + CMP + H(+)</text>
        <dbReference type="Rhea" id="RHEA:41968"/>
        <dbReference type="ChEBI" id="CHEBI:15378"/>
        <dbReference type="ChEBI" id="CHEBI:57812"/>
        <dbReference type="ChEBI" id="CHEBI:60377"/>
        <dbReference type="ChEBI" id="CHEBI:78568"/>
        <dbReference type="ChEBI" id="CHEBI:78569"/>
    </reaction>
    <physiologicalReaction direction="left-to-right" evidence="14">
        <dbReference type="Rhea" id="RHEA:41969"/>
    </physiologicalReaction>
</comment>
<evidence type="ECO:0000256" key="13">
    <source>
        <dbReference type="ARBA" id="ARBA00023180"/>
    </source>
</evidence>
<evidence type="ECO:0000313" key="15">
    <source>
        <dbReference type="EMBL" id="CAJ0921949.1"/>
    </source>
</evidence>
<evidence type="ECO:0000256" key="2">
    <source>
        <dbReference type="ARBA" id="ARBA00006003"/>
    </source>
</evidence>
<keyword evidence="6" id="KW-0735">Signal-anchor</keyword>
<dbReference type="PANTHER" id="PTHR45906">
    <property type="entry name" value="ALPHA-N-ACETYL-NEURAMINYL-2,3-BETA-GALACTOSYL-1, 3-N-ACETYL-GALACTOSAMINIDE ALPHA-2,6-SIALYLTRANSFERASE-LIKE"/>
    <property type="match status" value="1"/>
</dbReference>
<evidence type="ECO:0000256" key="10">
    <source>
        <dbReference type="ARBA" id="ARBA00023098"/>
    </source>
</evidence>
<evidence type="ECO:0000256" key="1">
    <source>
        <dbReference type="ARBA" id="ARBA00004323"/>
    </source>
</evidence>
<organism evidence="15 16">
    <name type="scientific">Ranitomeya imitator</name>
    <name type="common">mimic poison frog</name>
    <dbReference type="NCBI Taxonomy" id="111125"/>
    <lineage>
        <taxon>Eukaryota</taxon>
        <taxon>Metazoa</taxon>
        <taxon>Chordata</taxon>
        <taxon>Craniata</taxon>
        <taxon>Vertebrata</taxon>
        <taxon>Euteleostomi</taxon>
        <taxon>Amphibia</taxon>
        <taxon>Batrachia</taxon>
        <taxon>Anura</taxon>
        <taxon>Neobatrachia</taxon>
        <taxon>Hyloidea</taxon>
        <taxon>Dendrobatidae</taxon>
        <taxon>Dendrobatinae</taxon>
        <taxon>Ranitomeya</taxon>
    </lineage>
</organism>
<keyword evidence="3" id="KW-0328">Glycosyltransferase</keyword>
<comment type="subcellular location">
    <subcellularLocation>
        <location evidence="1">Golgi apparatus membrane</location>
        <topology evidence="1">Single-pass type II membrane protein</topology>
    </subcellularLocation>
</comment>
<protein>
    <recommendedName>
        <fullName evidence="17">Alpha-N-acetyl-neuraminyl-2,3-beta-galactosyl-1, 3-N-acetyl-galactosaminide alpha-2,6-sialyltransferase</fullName>
    </recommendedName>
</protein>
<evidence type="ECO:0000313" key="16">
    <source>
        <dbReference type="Proteomes" id="UP001176940"/>
    </source>
</evidence>
<comment type="similarity">
    <text evidence="2">Belongs to the glycosyltransferase 29 family.</text>
</comment>
<keyword evidence="10" id="KW-0443">Lipid metabolism</keyword>
<evidence type="ECO:0000256" key="12">
    <source>
        <dbReference type="ARBA" id="ARBA00023157"/>
    </source>
</evidence>
<keyword evidence="7" id="KW-0730">Sialic acid</keyword>
<dbReference type="PANTHER" id="PTHR45906:SF4">
    <property type="entry name" value="ALPHA-N-ACETYL-NEURAMINYL-2,3-BETA-GALACTOSYL-1,3-N-ACETYL-GALACTOSAMINIDE ALPHA-2,6-SIALYLTRANSFERASE"/>
    <property type="match status" value="1"/>
</dbReference>
<evidence type="ECO:0000256" key="14">
    <source>
        <dbReference type="ARBA" id="ARBA00043744"/>
    </source>
</evidence>
<accession>A0ABN9KSQ9</accession>
<keyword evidence="8" id="KW-1133">Transmembrane helix</keyword>
<name>A0ABN9KSQ9_9NEOB</name>
<evidence type="ECO:0000256" key="11">
    <source>
        <dbReference type="ARBA" id="ARBA00023136"/>
    </source>
</evidence>
<evidence type="ECO:0000256" key="9">
    <source>
        <dbReference type="ARBA" id="ARBA00023034"/>
    </source>
</evidence>
<keyword evidence="4" id="KW-0808">Transferase</keyword>
<keyword evidence="9" id="KW-0333">Golgi apparatus</keyword>
<dbReference type="InterPro" id="IPR001675">
    <property type="entry name" value="Glyco_trans_29"/>
</dbReference>
<evidence type="ECO:0000256" key="6">
    <source>
        <dbReference type="ARBA" id="ARBA00022968"/>
    </source>
</evidence>
<keyword evidence="11" id="KW-0472">Membrane</keyword>
<sequence length="316" mass="35993">MMSSDLSTLSLRKREEKKDMADRHSGILDSRAARVCVASLLLCVILWLCWIKANIKEPAERLPSFLPHVLRLGGYSRLPDGEPLVRNPCNTCAVVSSSGQMFGSGLGPQIDQAECVLRMNTAPTIGYESDVGSRSTLRVVSHTSVPLLLRNQTYFFQHSQDTVYVIWGPPRQMDTTQGITYRALLQAKGKYSGVNIYTLTQSMMVHCDQVFQNETGKNRAMSGTFLSTGWFTMILAMELCEEVSVYGMVSENYCRDHPHSPVPYHYYEKGRLDECTTYIMHERASRGAHRFITEKAVFSRWARRRRIYFKHPSWEA</sequence>
<comment type="caution">
    <text evidence="15">The sequence shown here is derived from an EMBL/GenBank/DDBJ whole genome shotgun (WGS) entry which is preliminary data.</text>
</comment>
<evidence type="ECO:0000256" key="4">
    <source>
        <dbReference type="ARBA" id="ARBA00022679"/>
    </source>
</evidence>
<proteinExistence type="inferred from homology"/>
<dbReference type="Proteomes" id="UP001176940">
    <property type="component" value="Unassembled WGS sequence"/>
</dbReference>
<evidence type="ECO:0000256" key="8">
    <source>
        <dbReference type="ARBA" id="ARBA00022989"/>
    </source>
</evidence>
<evidence type="ECO:0000256" key="5">
    <source>
        <dbReference type="ARBA" id="ARBA00022692"/>
    </source>
</evidence>
<keyword evidence="16" id="KW-1185">Reference proteome</keyword>
<reference evidence="15" key="1">
    <citation type="submission" date="2023-07" db="EMBL/GenBank/DDBJ databases">
        <authorList>
            <person name="Stuckert A."/>
        </authorList>
    </citation>
    <scope>NUCLEOTIDE SEQUENCE</scope>
</reference>
<evidence type="ECO:0000256" key="7">
    <source>
        <dbReference type="ARBA" id="ARBA00022981"/>
    </source>
</evidence>
<evidence type="ECO:0008006" key="17">
    <source>
        <dbReference type="Google" id="ProtNLM"/>
    </source>
</evidence>
<keyword evidence="13" id="KW-0325">Glycoprotein</keyword>
<keyword evidence="12" id="KW-1015">Disulfide bond</keyword>
<gene>
    <name evidence="15" type="ORF">RIMI_LOCUS1650673</name>
</gene>
<dbReference type="EMBL" id="CAUEEQ010002180">
    <property type="protein sequence ID" value="CAJ0921949.1"/>
    <property type="molecule type" value="Genomic_DNA"/>
</dbReference>
<dbReference type="Pfam" id="PF00777">
    <property type="entry name" value="Glyco_transf_29"/>
    <property type="match status" value="1"/>
</dbReference>
<evidence type="ECO:0000256" key="3">
    <source>
        <dbReference type="ARBA" id="ARBA00022676"/>
    </source>
</evidence>